<comment type="caution">
    <text evidence="2">The sequence shown here is derived from an EMBL/GenBank/DDBJ whole genome shotgun (WGS) entry which is preliminary data.</text>
</comment>
<dbReference type="RefSeq" id="WP_051625125.1">
    <property type="nucleotide sequence ID" value="NZ_ARYL01000057.1"/>
</dbReference>
<dbReference type="eggNOG" id="COG5569">
    <property type="taxonomic scope" value="Bacteria"/>
</dbReference>
<gene>
    <name evidence="2" type="ORF">HOC_19286</name>
</gene>
<name>A0A059G2I0_9PROT</name>
<evidence type="ECO:0000313" key="3">
    <source>
        <dbReference type="Proteomes" id="UP000024942"/>
    </source>
</evidence>
<dbReference type="Proteomes" id="UP000024942">
    <property type="component" value="Unassembled WGS sequence"/>
</dbReference>
<dbReference type="PATRIC" id="fig|1280953.3.peg.3858"/>
<keyword evidence="1" id="KW-0732">Signal</keyword>
<dbReference type="AlphaFoldDB" id="A0A059G2I0"/>
<evidence type="ECO:0000313" key="2">
    <source>
        <dbReference type="EMBL" id="KDA00693.1"/>
    </source>
</evidence>
<dbReference type="Gene3D" id="2.40.50.320">
    <property type="entry name" value="Copper binding periplasmic protein CusF"/>
    <property type="match status" value="1"/>
</dbReference>
<dbReference type="InterPro" id="IPR042230">
    <property type="entry name" value="CusF_sf"/>
</dbReference>
<reference evidence="2 3" key="1">
    <citation type="journal article" date="2014" name="Antonie Van Leeuwenhoek">
        <title>Hyphomonas beringensis sp. nov. and Hyphomonas chukchiensis sp. nov., isolated from surface seawater of the Bering Sea and Chukchi Sea.</title>
        <authorList>
            <person name="Li C."/>
            <person name="Lai Q."/>
            <person name="Li G."/>
            <person name="Dong C."/>
            <person name="Wang J."/>
            <person name="Liao Y."/>
            <person name="Shao Z."/>
        </authorList>
    </citation>
    <scope>NUCLEOTIDE SEQUENCE [LARGE SCALE GENOMIC DNA]</scope>
    <source>
        <strain evidence="2 3">SCH89</strain>
    </source>
</reference>
<accession>A0A059G2I0</accession>
<feature type="signal peptide" evidence="1">
    <location>
        <begin position="1"/>
        <end position="24"/>
    </location>
</feature>
<protein>
    <submittedName>
        <fullName evidence="2">Uncharacterized protein</fullName>
    </submittedName>
</protein>
<dbReference type="OrthoDB" id="9816061at2"/>
<organism evidence="2 3">
    <name type="scientific">Hyphomonas oceanitis SCH89</name>
    <dbReference type="NCBI Taxonomy" id="1280953"/>
    <lineage>
        <taxon>Bacteria</taxon>
        <taxon>Pseudomonadati</taxon>
        <taxon>Pseudomonadota</taxon>
        <taxon>Alphaproteobacteria</taxon>
        <taxon>Hyphomonadales</taxon>
        <taxon>Hyphomonadaceae</taxon>
        <taxon>Hyphomonas</taxon>
    </lineage>
</organism>
<feature type="chain" id="PRO_5001577911" evidence="1">
    <location>
        <begin position="25"/>
        <end position="143"/>
    </location>
</feature>
<evidence type="ECO:0000256" key="1">
    <source>
        <dbReference type="SAM" id="SignalP"/>
    </source>
</evidence>
<proteinExistence type="predicted"/>
<dbReference type="STRING" id="1280953.HOC_19286"/>
<sequence>MNRPLKSISYLATALAMFAGAASAQMPGDKMDHDRMDMPASASMRPSHMFEGVGKVVAIDLENRKIGLDHGPVPALHWPAMKMAFHVLDSVDLSSVNPGDRVQFTLHKVENGHYPIAEICLTSDTEISPGLCAAGSRAGHGAH</sequence>
<dbReference type="InterPro" id="IPR021647">
    <property type="entry name" value="CusF_Ec"/>
</dbReference>
<keyword evidence="3" id="KW-1185">Reference proteome</keyword>
<dbReference type="Pfam" id="PF11604">
    <property type="entry name" value="CusF_Ec"/>
    <property type="match status" value="1"/>
</dbReference>
<dbReference type="EMBL" id="ARYL01000057">
    <property type="protein sequence ID" value="KDA00693.1"/>
    <property type="molecule type" value="Genomic_DNA"/>
</dbReference>